<keyword evidence="1" id="KW-1133">Transmembrane helix</keyword>
<dbReference type="PANTHER" id="PTHR37309:SF1">
    <property type="entry name" value="SLR0284 PROTEIN"/>
    <property type="match status" value="1"/>
</dbReference>
<evidence type="ECO:0008006" key="4">
    <source>
        <dbReference type="Google" id="ProtNLM"/>
    </source>
</evidence>
<gene>
    <name evidence="2" type="ORF">BAA01_07190</name>
</gene>
<feature type="transmembrane region" description="Helical" evidence="1">
    <location>
        <begin position="60"/>
        <end position="80"/>
    </location>
</feature>
<dbReference type="Pfam" id="PF04020">
    <property type="entry name" value="Phage_holin_4_2"/>
    <property type="match status" value="1"/>
</dbReference>
<evidence type="ECO:0000256" key="1">
    <source>
        <dbReference type="SAM" id="Phobius"/>
    </source>
</evidence>
<evidence type="ECO:0000313" key="2">
    <source>
        <dbReference type="EMBL" id="OUM90756.1"/>
    </source>
</evidence>
<dbReference type="EMBL" id="LZRT01000010">
    <property type="protein sequence ID" value="OUM90756.1"/>
    <property type="molecule type" value="Genomic_DNA"/>
</dbReference>
<feature type="transmembrane region" description="Helical" evidence="1">
    <location>
        <begin position="86"/>
        <end position="105"/>
    </location>
</feature>
<dbReference type="PANTHER" id="PTHR37309">
    <property type="entry name" value="SLR0284 PROTEIN"/>
    <property type="match status" value="1"/>
</dbReference>
<comment type="caution">
    <text evidence="2">The sequence shown here is derived from an EMBL/GenBank/DDBJ whole genome shotgun (WGS) entry which is preliminary data.</text>
</comment>
<keyword evidence="1" id="KW-0812">Transmembrane</keyword>
<organism evidence="2 3">
    <name type="scientific">Bacillus thermozeamaize</name>
    <dbReference type="NCBI Taxonomy" id="230954"/>
    <lineage>
        <taxon>Bacteria</taxon>
        <taxon>Bacillati</taxon>
        <taxon>Bacillota</taxon>
        <taxon>Bacilli</taxon>
        <taxon>Bacillales</taxon>
        <taxon>Bacillaceae</taxon>
        <taxon>Bacillus</taxon>
    </lineage>
</organism>
<evidence type="ECO:0000313" key="3">
    <source>
        <dbReference type="Proteomes" id="UP000196475"/>
    </source>
</evidence>
<feature type="transmembrane region" description="Helical" evidence="1">
    <location>
        <begin position="7"/>
        <end position="27"/>
    </location>
</feature>
<protein>
    <recommendedName>
        <fullName evidence="4">Phage holin family protein</fullName>
    </recommendedName>
</protein>
<name>A0A1Y3PXA6_9BACI</name>
<dbReference type="AlphaFoldDB" id="A0A1Y3PXA6"/>
<accession>A0A1Y3PXA6</accession>
<dbReference type="Proteomes" id="UP000196475">
    <property type="component" value="Unassembled WGS sequence"/>
</dbReference>
<keyword evidence="1" id="KW-0472">Membrane</keyword>
<feature type="transmembrane region" description="Helical" evidence="1">
    <location>
        <begin position="33"/>
        <end position="53"/>
    </location>
</feature>
<reference evidence="3" key="1">
    <citation type="submission" date="2016-06" db="EMBL/GenBank/DDBJ databases">
        <authorList>
            <person name="Nascimento L."/>
            <person name="Pereira R.V."/>
            <person name="Martins L.F."/>
            <person name="Quaggio R.B."/>
            <person name="Silva A.M."/>
            <person name="Setubal J.C."/>
        </authorList>
    </citation>
    <scope>NUCLEOTIDE SEQUENCE [LARGE SCALE GENOMIC DNA]</scope>
</reference>
<sequence>MTIVRHLIRFVVAAIVLMVVGFIVPGFSVQGFWSALLAAVVIAALGWVVETFFGDDISPYARGIVGFLVSAVIIYIAQFIVPDMRVTVLGALLAALVIGVVDMFVPTRIRLGNAGGGDRENE</sequence>
<dbReference type="InterPro" id="IPR007165">
    <property type="entry name" value="Phage_holin_4_2"/>
</dbReference>
<proteinExistence type="predicted"/>